<dbReference type="PANTHER" id="PTHR43798">
    <property type="entry name" value="MONOACYLGLYCEROL LIPASE"/>
    <property type="match status" value="1"/>
</dbReference>
<dbReference type="RefSeq" id="WP_243039630.1">
    <property type="nucleotide sequence ID" value="NZ_DAWDPA010000065.1"/>
</dbReference>
<accession>A0AAW6DJE8</accession>
<name>A0AAW6DJE8_MEDGN</name>
<dbReference type="AlphaFoldDB" id="A0AAW6DJE8"/>
<evidence type="ECO:0008006" key="3">
    <source>
        <dbReference type="Google" id="ProtNLM"/>
    </source>
</evidence>
<gene>
    <name evidence="1" type="ORF">PNW85_15765</name>
</gene>
<dbReference type="SUPFAM" id="SSF53474">
    <property type="entry name" value="alpha/beta-Hydrolases"/>
    <property type="match status" value="1"/>
</dbReference>
<evidence type="ECO:0000313" key="2">
    <source>
        <dbReference type="Proteomes" id="UP001212160"/>
    </source>
</evidence>
<dbReference type="Gene3D" id="3.40.50.1820">
    <property type="entry name" value="alpha/beta hydrolase"/>
    <property type="match status" value="1"/>
</dbReference>
<protein>
    <recommendedName>
        <fullName evidence="3">Alpha/beta hydrolase</fullName>
    </recommendedName>
</protein>
<dbReference type="InterPro" id="IPR050266">
    <property type="entry name" value="AB_hydrolase_sf"/>
</dbReference>
<dbReference type="InterPro" id="IPR029058">
    <property type="entry name" value="AB_hydrolase_fold"/>
</dbReference>
<organism evidence="1 2">
    <name type="scientific">Mediterraneibacter gnavus</name>
    <name type="common">Ruminococcus gnavus</name>
    <dbReference type="NCBI Taxonomy" id="33038"/>
    <lineage>
        <taxon>Bacteria</taxon>
        <taxon>Bacillati</taxon>
        <taxon>Bacillota</taxon>
        <taxon>Clostridia</taxon>
        <taxon>Lachnospirales</taxon>
        <taxon>Lachnospiraceae</taxon>
        <taxon>Mediterraneibacter</taxon>
    </lineage>
</organism>
<reference evidence="1" key="1">
    <citation type="submission" date="2023-01" db="EMBL/GenBank/DDBJ databases">
        <title>Human gut microbiome strain richness.</title>
        <authorList>
            <person name="Chen-Liaw A."/>
        </authorList>
    </citation>
    <scope>NUCLEOTIDE SEQUENCE</scope>
    <source>
        <strain evidence="1">RTP21484st1_H11_RTP21484_190118</strain>
    </source>
</reference>
<dbReference type="EMBL" id="JAQMLA010000063">
    <property type="protein sequence ID" value="MDB8688098.1"/>
    <property type="molecule type" value="Genomic_DNA"/>
</dbReference>
<evidence type="ECO:0000313" key="1">
    <source>
        <dbReference type="EMBL" id="MDB8688098.1"/>
    </source>
</evidence>
<comment type="caution">
    <text evidence="1">The sequence shown here is derived from an EMBL/GenBank/DDBJ whole genome shotgun (WGS) entry which is preliminary data.</text>
</comment>
<sequence length="135" mass="15565">MLQYAIEYPQKVSSLVLIGTQYVMPKWLLQFQNVMFHLMSKSVFQKMGFQKKEFISLCHSMIQLDFTQTLRGIHCPVLVICGEKDKVNQSASIQLTEEIENAKLALIPNAGHEVNNVNPEELGKVLAKFYKEYKR</sequence>
<proteinExistence type="predicted"/>
<dbReference type="Proteomes" id="UP001212160">
    <property type="component" value="Unassembled WGS sequence"/>
</dbReference>